<sequence length="310" mass="35190">MTKTRLGKTNLFIHPIGLGANAIGGHNIYENIDEAVSKQIVHTAVSHGMNFIDTAYYYGLGRSEELIGEVMKEHGKREDFVIATKASHTFSDGKMIHDNSSEFLIQSVDEALRRLQTDYIDLFYIHFPDEKTPKYEAVGALKQLKDAGKIRAIGISNFSLEQIKEANQDGYVEVLQGHYNLFNRDVENETFPYLSSHDISFIPYFPLAKGLLTGKYHKDTKLTEQQRNHPLFNEENYFSNLEKVEQLRQIAADKNAEVAHIVLSWYLSRGPIDAVIPGAKQPEQILNNIKAAEVQLTEEEITRIDTIFNS</sequence>
<dbReference type="SUPFAM" id="SSF51430">
    <property type="entry name" value="NAD(P)-linked oxidoreductase"/>
    <property type="match status" value="1"/>
</dbReference>
<dbReference type="Gene3D" id="3.20.20.100">
    <property type="entry name" value="NADP-dependent oxidoreductase domain"/>
    <property type="match status" value="1"/>
</dbReference>
<evidence type="ECO:0000259" key="2">
    <source>
        <dbReference type="Pfam" id="PF00248"/>
    </source>
</evidence>
<feature type="domain" description="NADP-dependent oxidoreductase" evidence="2">
    <location>
        <begin position="15"/>
        <end position="307"/>
    </location>
</feature>
<dbReference type="PANTHER" id="PTHR43364:SF4">
    <property type="entry name" value="NAD(P)-LINKED OXIDOREDUCTASE SUPERFAMILY PROTEIN"/>
    <property type="match status" value="1"/>
</dbReference>
<dbReference type="InterPro" id="IPR036812">
    <property type="entry name" value="NAD(P)_OxRdtase_dom_sf"/>
</dbReference>
<dbReference type="PRINTS" id="PR00069">
    <property type="entry name" value="ALDKETRDTASE"/>
</dbReference>
<accession>A0ABS1TU08</accession>
<reference evidence="3 4" key="1">
    <citation type="submission" date="2021-01" db="EMBL/GenBank/DDBJ databases">
        <title>Genome public.</title>
        <authorList>
            <person name="Liu C."/>
            <person name="Sun Q."/>
        </authorList>
    </citation>
    <scope>NUCLEOTIDE SEQUENCE [LARGE SCALE GENOMIC DNA]</scope>
    <source>
        <strain evidence="3 4">YIM B02564</strain>
    </source>
</reference>
<gene>
    <name evidence="3" type="ORF">JK635_16350</name>
</gene>
<dbReference type="PROSITE" id="PS00062">
    <property type="entry name" value="ALDOKETO_REDUCTASE_2"/>
    <property type="match status" value="1"/>
</dbReference>
<dbReference type="InterPro" id="IPR050523">
    <property type="entry name" value="AKR_Detox_Biosynth"/>
</dbReference>
<dbReference type="PANTHER" id="PTHR43364">
    <property type="entry name" value="NADH-SPECIFIC METHYLGLYOXAL REDUCTASE-RELATED"/>
    <property type="match status" value="1"/>
</dbReference>
<dbReference type="RefSeq" id="WP_202655015.1">
    <property type="nucleotide sequence ID" value="NZ_JAESWB010000233.1"/>
</dbReference>
<protein>
    <submittedName>
        <fullName evidence="3">Aldo/keto reductase</fullName>
    </submittedName>
</protein>
<evidence type="ECO:0000313" key="3">
    <source>
        <dbReference type="EMBL" id="MBL4953756.1"/>
    </source>
</evidence>
<evidence type="ECO:0000256" key="1">
    <source>
        <dbReference type="ARBA" id="ARBA00023002"/>
    </source>
</evidence>
<dbReference type="InterPro" id="IPR020471">
    <property type="entry name" value="AKR"/>
</dbReference>
<keyword evidence="1" id="KW-0560">Oxidoreductase</keyword>
<name>A0ABS1TU08_9BACI</name>
<dbReference type="InterPro" id="IPR023210">
    <property type="entry name" value="NADP_OxRdtase_dom"/>
</dbReference>
<dbReference type="EMBL" id="JAESWB010000233">
    <property type="protein sequence ID" value="MBL4953756.1"/>
    <property type="molecule type" value="Genomic_DNA"/>
</dbReference>
<dbReference type="Pfam" id="PF00248">
    <property type="entry name" value="Aldo_ket_red"/>
    <property type="match status" value="1"/>
</dbReference>
<evidence type="ECO:0000313" key="4">
    <source>
        <dbReference type="Proteomes" id="UP000623967"/>
    </source>
</evidence>
<dbReference type="Proteomes" id="UP000623967">
    <property type="component" value="Unassembled WGS sequence"/>
</dbReference>
<organism evidence="3 4">
    <name type="scientific">Neobacillus paridis</name>
    <dbReference type="NCBI Taxonomy" id="2803862"/>
    <lineage>
        <taxon>Bacteria</taxon>
        <taxon>Bacillati</taxon>
        <taxon>Bacillota</taxon>
        <taxon>Bacilli</taxon>
        <taxon>Bacillales</taxon>
        <taxon>Bacillaceae</taxon>
        <taxon>Neobacillus</taxon>
    </lineage>
</organism>
<keyword evidence="4" id="KW-1185">Reference proteome</keyword>
<comment type="caution">
    <text evidence="3">The sequence shown here is derived from an EMBL/GenBank/DDBJ whole genome shotgun (WGS) entry which is preliminary data.</text>
</comment>
<dbReference type="InterPro" id="IPR018170">
    <property type="entry name" value="Aldo/ket_reductase_CS"/>
</dbReference>
<proteinExistence type="predicted"/>